<feature type="region of interest" description="Domain I" evidence="6">
    <location>
        <begin position="1"/>
        <end position="64"/>
    </location>
</feature>
<dbReference type="Proteomes" id="UP001241605">
    <property type="component" value="Chromosome"/>
</dbReference>
<comment type="subcellular location">
    <subcellularLocation>
        <location evidence="6">Cytoplasm</location>
    </subcellularLocation>
</comment>
<dbReference type="Pfam" id="PF01330">
    <property type="entry name" value="RuvA_N"/>
    <property type="match status" value="1"/>
</dbReference>
<dbReference type="InterPro" id="IPR000085">
    <property type="entry name" value="RuvA"/>
</dbReference>
<dbReference type="Pfam" id="PF07499">
    <property type="entry name" value="RuvA_C"/>
    <property type="match status" value="1"/>
</dbReference>
<keyword evidence="5 6" id="KW-0234">DNA repair</keyword>
<evidence type="ECO:0000256" key="1">
    <source>
        <dbReference type="ARBA" id="ARBA00022490"/>
    </source>
</evidence>
<evidence type="ECO:0000256" key="4">
    <source>
        <dbReference type="ARBA" id="ARBA00023172"/>
    </source>
</evidence>
<sequence length="222" mass="22680">MIGRIAGRIEYKGLDSVLIDVRGVGYVVHCSDRTLAGLPGVGEAVALWTDLLVREDLLQLFGFPTMVEKEWHRLLMSVQGVGAKASLAILGTLGPDGVSRAIALGDWNAVKAAKGIGPKTAQRVVIELKDKAPTVMAMGAAGQSTPSLDDFDVIEPASPKPKAAPAAKPNASAQAEALSALGNLGYAPGEAAGAVAQAAGDDPEADTAALIRAALKLLAPKG</sequence>
<comment type="function">
    <text evidence="6">The RuvA-RuvB-RuvC complex processes Holliday junction (HJ) DNA during genetic recombination and DNA repair, while the RuvA-RuvB complex plays an important role in the rescue of blocked DNA replication forks via replication fork reversal (RFR). RuvA specifically binds to HJ cruciform DNA, conferring on it an open structure. The RuvB hexamer acts as an ATP-dependent pump, pulling dsDNA into and through the RuvAB complex. HJ branch migration allows RuvC to scan DNA until it finds its consensus sequence, where it cleaves and resolves the cruciform DNA.</text>
</comment>
<dbReference type="InterPro" id="IPR013849">
    <property type="entry name" value="DNA_helicase_Holl-junc_RuvA_I"/>
</dbReference>
<evidence type="ECO:0000313" key="9">
    <source>
        <dbReference type="EMBL" id="WGW05362.1"/>
    </source>
</evidence>
<feature type="domain" description="Holliday junction DNA helicase RuvA C-terminal" evidence="8">
    <location>
        <begin position="173"/>
        <end position="219"/>
    </location>
</feature>
<organism evidence="9 10">
    <name type="scientific">Tropicibacter oceani</name>
    <dbReference type="NCBI Taxonomy" id="3058420"/>
    <lineage>
        <taxon>Bacteria</taxon>
        <taxon>Pseudomonadati</taxon>
        <taxon>Pseudomonadota</taxon>
        <taxon>Alphaproteobacteria</taxon>
        <taxon>Rhodobacterales</taxon>
        <taxon>Roseobacteraceae</taxon>
        <taxon>Tropicibacter</taxon>
    </lineage>
</organism>
<dbReference type="InterPro" id="IPR010994">
    <property type="entry name" value="RuvA_2-like"/>
</dbReference>
<reference evidence="9 10" key="1">
    <citation type="submission" date="2023-05" db="EMBL/GenBank/DDBJ databases">
        <title>YMD87, complete Genome.</title>
        <authorList>
            <person name="Zhang J."/>
            <person name="Xu X."/>
        </authorList>
    </citation>
    <scope>NUCLEOTIDE SEQUENCE [LARGE SCALE GENOMIC DNA]</scope>
    <source>
        <strain evidence="9 10">YMD87</strain>
    </source>
</reference>
<evidence type="ECO:0000256" key="3">
    <source>
        <dbReference type="ARBA" id="ARBA00023125"/>
    </source>
</evidence>
<evidence type="ECO:0000256" key="5">
    <source>
        <dbReference type="ARBA" id="ARBA00023204"/>
    </source>
</evidence>
<keyword evidence="1 6" id="KW-0963">Cytoplasm</keyword>
<name>A0ABY8QL68_9RHOB</name>
<dbReference type="RefSeq" id="WP_282301985.1">
    <property type="nucleotide sequence ID" value="NZ_CP124616.1"/>
</dbReference>
<gene>
    <name evidence="6 9" type="primary">ruvA</name>
    <name evidence="9" type="ORF">QF118_07400</name>
</gene>
<dbReference type="HAMAP" id="MF_00031">
    <property type="entry name" value="DNA_HJ_migration_RuvA"/>
    <property type="match status" value="1"/>
</dbReference>
<dbReference type="Pfam" id="PF14520">
    <property type="entry name" value="HHH_5"/>
    <property type="match status" value="1"/>
</dbReference>
<feature type="region of interest" description="Domain III" evidence="6">
    <location>
        <begin position="171"/>
        <end position="222"/>
    </location>
</feature>
<keyword evidence="2 6" id="KW-0227">DNA damage</keyword>
<comment type="similarity">
    <text evidence="6">Belongs to the RuvA family.</text>
</comment>
<proteinExistence type="inferred from homology"/>
<keyword evidence="3 6" id="KW-0238">DNA-binding</keyword>
<dbReference type="NCBIfam" id="TIGR00084">
    <property type="entry name" value="ruvA"/>
    <property type="match status" value="1"/>
</dbReference>
<comment type="caution">
    <text evidence="6">Lacks conserved residue(s) required for the propagation of feature annotation.</text>
</comment>
<comment type="domain">
    <text evidence="6">Has three domains with a flexible linker between the domains II and III and assumes an 'L' shape. Domain III is highly mobile and contacts RuvB.</text>
</comment>
<comment type="subunit">
    <text evidence="6">Homotetramer. Forms an RuvA(8)-RuvB(12)-Holliday junction (HJ) complex. HJ DNA is sandwiched between 2 RuvA tetramers; dsDNA enters through RuvA and exits via RuvB. An RuvB hexamer assembles on each DNA strand where it exits the tetramer. Each RuvB hexamer is contacted by two RuvA subunits (via domain III) on 2 adjacent RuvB subunits; this complex drives branch migration. In the full resolvosome a probable DNA-RuvA(4)-RuvB(12)-RuvC(2) complex forms which resolves the HJ.</text>
</comment>
<dbReference type="InterPro" id="IPR011114">
    <property type="entry name" value="RuvA_C"/>
</dbReference>
<dbReference type="Gene3D" id="2.40.50.140">
    <property type="entry name" value="Nucleic acid-binding proteins"/>
    <property type="match status" value="1"/>
</dbReference>
<dbReference type="SUPFAM" id="SSF47781">
    <property type="entry name" value="RuvA domain 2-like"/>
    <property type="match status" value="1"/>
</dbReference>
<feature type="domain" description="DNA helicase Holliday junction RuvA type" evidence="7">
    <location>
        <begin position="1"/>
        <end position="62"/>
    </location>
</feature>
<dbReference type="Gene3D" id="1.10.8.10">
    <property type="entry name" value="DNA helicase RuvA subunit, C-terminal domain"/>
    <property type="match status" value="1"/>
</dbReference>
<evidence type="ECO:0000256" key="2">
    <source>
        <dbReference type="ARBA" id="ARBA00022763"/>
    </source>
</evidence>
<dbReference type="SUPFAM" id="SSF46929">
    <property type="entry name" value="DNA helicase RuvA subunit, C-terminal domain"/>
    <property type="match status" value="1"/>
</dbReference>
<dbReference type="EMBL" id="CP124616">
    <property type="protein sequence ID" value="WGW05362.1"/>
    <property type="molecule type" value="Genomic_DNA"/>
</dbReference>
<evidence type="ECO:0000256" key="6">
    <source>
        <dbReference type="HAMAP-Rule" id="MF_00031"/>
    </source>
</evidence>
<keyword evidence="4 6" id="KW-0233">DNA recombination</keyword>
<dbReference type="SUPFAM" id="SSF50249">
    <property type="entry name" value="Nucleic acid-binding proteins"/>
    <property type="match status" value="1"/>
</dbReference>
<keyword evidence="10" id="KW-1185">Reference proteome</keyword>
<evidence type="ECO:0000259" key="8">
    <source>
        <dbReference type="Pfam" id="PF07499"/>
    </source>
</evidence>
<evidence type="ECO:0000259" key="7">
    <source>
        <dbReference type="Pfam" id="PF01330"/>
    </source>
</evidence>
<accession>A0ABY8QL68</accession>
<dbReference type="Gene3D" id="1.10.150.20">
    <property type="entry name" value="5' to 3' exonuclease, C-terminal subdomain"/>
    <property type="match status" value="1"/>
</dbReference>
<protein>
    <recommendedName>
        <fullName evidence="6">Holliday junction branch migration complex subunit RuvA</fullName>
    </recommendedName>
</protein>
<dbReference type="CDD" id="cd14332">
    <property type="entry name" value="UBA_RuvA_C"/>
    <property type="match status" value="1"/>
</dbReference>
<evidence type="ECO:0000313" key="10">
    <source>
        <dbReference type="Proteomes" id="UP001241605"/>
    </source>
</evidence>
<dbReference type="InterPro" id="IPR012340">
    <property type="entry name" value="NA-bd_OB-fold"/>
</dbReference>
<dbReference type="InterPro" id="IPR036267">
    <property type="entry name" value="RuvA_C_sf"/>
</dbReference>